<evidence type="ECO:0000313" key="5">
    <source>
        <dbReference type="EMBL" id="MOY44792.1"/>
    </source>
</evidence>
<dbReference type="Gene3D" id="3.90.110.10">
    <property type="entry name" value="Lactate dehydrogenase/glycoside hydrolase, family 4, C-terminal"/>
    <property type="match status" value="1"/>
</dbReference>
<dbReference type="VEuPathDB" id="VectorBase:ISCI003528"/>
<dbReference type="OrthoDB" id="755699at2759"/>
<dbReference type="AlphaFoldDB" id="A0A4D5S549"/>
<feature type="signal peptide" evidence="3">
    <location>
        <begin position="1"/>
        <end position="18"/>
    </location>
</feature>
<dbReference type="InterPro" id="IPR022383">
    <property type="entry name" value="Lactate/malate_DH_C"/>
</dbReference>
<evidence type="ECO:0000256" key="3">
    <source>
        <dbReference type="SAM" id="SignalP"/>
    </source>
</evidence>
<dbReference type="GO" id="GO:0016616">
    <property type="term" value="F:oxidoreductase activity, acting on the CH-OH group of donors, NAD or NADP as acceptor"/>
    <property type="evidence" value="ECO:0007669"/>
    <property type="project" value="InterPro"/>
</dbReference>
<sequence length="118" mass="12804">MAFAGARFVFSLISALQGKEGVVECAFVKSTETEATYFSTPLLLGKNGLAKNLGLGKLSPYESELVKTRCPSSRITLRRARTSPRSDCGIFTPTSLRKTSGILLSLWLGGAIVRFSWL</sequence>
<accession>A0A4D5S549</accession>
<keyword evidence="3" id="KW-0732">Signal</keyword>
<evidence type="ECO:0000256" key="1">
    <source>
        <dbReference type="ARBA" id="ARBA00023002"/>
    </source>
</evidence>
<dbReference type="SUPFAM" id="SSF56327">
    <property type="entry name" value="LDH C-terminal domain-like"/>
    <property type="match status" value="1"/>
</dbReference>
<name>A0A4D5S549_IXOSC</name>
<feature type="chain" id="PRO_5020022917" evidence="3">
    <location>
        <begin position="19"/>
        <end position="118"/>
    </location>
</feature>
<protein>
    <submittedName>
        <fullName evidence="5">Putative mitochondrial malate dehydrogenase</fullName>
    </submittedName>
</protein>
<dbReference type="PANTHER" id="PTHR11540:SF16">
    <property type="entry name" value="MALATE DEHYDROGENASE, MITOCHONDRIAL"/>
    <property type="match status" value="1"/>
</dbReference>
<proteinExistence type="predicted"/>
<keyword evidence="1" id="KW-0560">Oxidoreductase</keyword>
<dbReference type="VEuPathDB" id="VectorBase:ISCW003528"/>
<dbReference type="Pfam" id="PF02866">
    <property type="entry name" value="Ldh_1_C"/>
    <property type="match status" value="1"/>
</dbReference>
<feature type="domain" description="Lactate/malate dehydrogenase C-terminal" evidence="4">
    <location>
        <begin position="1"/>
        <end position="68"/>
    </location>
</feature>
<reference evidence="5" key="1">
    <citation type="submission" date="2019-04" db="EMBL/GenBank/DDBJ databases">
        <title>An insight into the mialome of Ixodes scapularis.</title>
        <authorList>
            <person name="Ribeiro J.M."/>
            <person name="Mather T.N."/>
            <person name="Karim S."/>
        </authorList>
    </citation>
    <scope>NUCLEOTIDE SEQUENCE</scope>
</reference>
<evidence type="ECO:0000256" key="2">
    <source>
        <dbReference type="ARBA" id="ARBA00023027"/>
    </source>
</evidence>
<keyword evidence="2" id="KW-0520">NAD</keyword>
<organism evidence="5">
    <name type="scientific">Ixodes scapularis</name>
    <name type="common">Black-legged tick</name>
    <name type="synonym">Deer tick</name>
    <dbReference type="NCBI Taxonomy" id="6945"/>
    <lineage>
        <taxon>Eukaryota</taxon>
        <taxon>Metazoa</taxon>
        <taxon>Ecdysozoa</taxon>
        <taxon>Arthropoda</taxon>
        <taxon>Chelicerata</taxon>
        <taxon>Arachnida</taxon>
        <taxon>Acari</taxon>
        <taxon>Parasitiformes</taxon>
        <taxon>Ixodida</taxon>
        <taxon>Ixodoidea</taxon>
        <taxon>Ixodidae</taxon>
        <taxon>Ixodinae</taxon>
        <taxon>Ixodes</taxon>
    </lineage>
</organism>
<dbReference type="PANTHER" id="PTHR11540">
    <property type="entry name" value="MALATE AND LACTATE DEHYDROGENASE"/>
    <property type="match status" value="1"/>
</dbReference>
<dbReference type="InterPro" id="IPR015955">
    <property type="entry name" value="Lactate_DH/Glyco_Ohase_4_C"/>
</dbReference>
<evidence type="ECO:0000259" key="4">
    <source>
        <dbReference type="Pfam" id="PF02866"/>
    </source>
</evidence>
<dbReference type="EMBL" id="GHJT01010821">
    <property type="protein sequence ID" value="MOY44792.1"/>
    <property type="molecule type" value="Transcribed_RNA"/>
</dbReference>
<dbReference type="VEuPathDB" id="VectorBase:ISCP_004030"/>